<accession>A0A445BUD8</accession>
<comment type="caution">
    <text evidence="3">The sequence shown here is derived from an EMBL/GenBank/DDBJ whole genome shotgun (WGS) entry which is preliminary data.</text>
</comment>
<feature type="region of interest" description="Disordered" evidence="1">
    <location>
        <begin position="161"/>
        <end position="190"/>
    </location>
</feature>
<evidence type="ECO:0000259" key="2">
    <source>
        <dbReference type="Pfam" id="PF14111"/>
    </source>
</evidence>
<sequence length="190" mass="22110">MEQRLGRDWVKKGKINVIDMDHDYFLVYFSDEEDYSFALTGGSWMIAKVETFLLGIRKRSEKIAATLMDKINIKSTDMAQESQRNQRPPNFGPWMMVRRQIRKKPKRLIMGKKSIAIRKESFTVTKGEDTKTGHLNKIGLRYNILYEDAEIEGNINTIHASEKQQTKQDEPRLPNVPRIVGQKPRWPKGS</sequence>
<feature type="compositionally biased region" description="Basic and acidic residues" evidence="1">
    <location>
        <begin position="161"/>
        <end position="172"/>
    </location>
</feature>
<dbReference type="Pfam" id="PF14111">
    <property type="entry name" value="DUF4283"/>
    <property type="match status" value="1"/>
</dbReference>
<feature type="domain" description="DUF4283" evidence="2">
    <location>
        <begin position="7"/>
        <end position="48"/>
    </location>
</feature>
<evidence type="ECO:0000313" key="3">
    <source>
        <dbReference type="EMBL" id="RYR42216.1"/>
    </source>
</evidence>
<dbReference type="Proteomes" id="UP000289738">
    <property type="component" value="Chromosome A08"/>
</dbReference>
<gene>
    <name evidence="3" type="ORF">Ahy_A08g038697</name>
</gene>
<keyword evidence="4" id="KW-1185">Reference proteome</keyword>
<dbReference type="AlphaFoldDB" id="A0A445BUD8"/>
<evidence type="ECO:0000256" key="1">
    <source>
        <dbReference type="SAM" id="MobiDB-lite"/>
    </source>
</evidence>
<evidence type="ECO:0000313" key="4">
    <source>
        <dbReference type="Proteomes" id="UP000289738"/>
    </source>
</evidence>
<organism evidence="3 4">
    <name type="scientific">Arachis hypogaea</name>
    <name type="common">Peanut</name>
    <dbReference type="NCBI Taxonomy" id="3818"/>
    <lineage>
        <taxon>Eukaryota</taxon>
        <taxon>Viridiplantae</taxon>
        <taxon>Streptophyta</taxon>
        <taxon>Embryophyta</taxon>
        <taxon>Tracheophyta</taxon>
        <taxon>Spermatophyta</taxon>
        <taxon>Magnoliopsida</taxon>
        <taxon>eudicotyledons</taxon>
        <taxon>Gunneridae</taxon>
        <taxon>Pentapetalae</taxon>
        <taxon>rosids</taxon>
        <taxon>fabids</taxon>
        <taxon>Fabales</taxon>
        <taxon>Fabaceae</taxon>
        <taxon>Papilionoideae</taxon>
        <taxon>50 kb inversion clade</taxon>
        <taxon>dalbergioids sensu lato</taxon>
        <taxon>Dalbergieae</taxon>
        <taxon>Pterocarpus clade</taxon>
        <taxon>Arachis</taxon>
    </lineage>
</organism>
<dbReference type="InterPro" id="IPR025558">
    <property type="entry name" value="DUF4283"/>
</dbReference>
<name>A0A445BUD8_ARAHY</name>
<protein>
    <recommendedName>
        <fullName evidence="2">DUF4283 domain-containing protein</fullName>
    </recommendedName>
</protein>
<proteinExistence type="predicted"/>
<dbReference type="EMBL" id="SDMP01000008">
    <property type="protein sequence ID" value="RYR42216.1"/>
    <property type="molecule type" value="Genomic_DNA"/>
</dbReference>
<reference evidence="3 4" key="1">
    <citation type="submission" date="2019-01" db="EMBL/GenBank/DDBJ databases">
        <title>Sequencing of cultivated peanut Arachis hypogaea provides insights into genome evolution and oil improvement.</title>
        <authorList>
            <person name="Chen X."/>
        </authorList>
    </citation>
    <scope>NUCLEOTIDE SEQUENCE [LARGE SCALE GENOMIC DNA]</scope>
    <source>
        <strain evidence="4">cv. Fuhuasheng</strain>
        <tissue evidence="3">Leaves</tissue>
    </source>
</reference>